<keyword evidence="7" id="KW-0269">Exonuclease</keyword>
<keyword evidence="1" id="KW-0963">Cytoplasm</keyword>
<dbReference type="InterPro" id="IPR042173">
    <property type="entry name" value="RNase_J_2"/>
</dbReference>
<accession>A0A6J5ZHC9</accession>
<keyword evidence="8" id="KW-0694">RNA-binding</keyword>
<dbReference type="InterPro" id="IPR001587">
    <property type="entry name" value="RNase_J_CS"/>
</dbReference>
<evidence type="ECO:0000256" key="4">
    <source>
        <dbReference type="ARBA" id="ARBA00022759"/>
    </source>
</evidence>
<dbReference type="InterPro" id="IPR055132">
    <property type="entry name" value="RNase_J_b_CASP"/>
</dbReference>
<dbReference type="InterPro" id="IPR011108">
    <property type="entry name" value="RMMBL"/>
</dbReference>
<evidence type="ECO:0000313" key="10">
    <source>
        <dbReference type="EMBL" id="CAB4340209.1"/>
    </source>
</evidence>
<dbReference type="HAMAP" id="MF_01491">
    <property type="entry name" value="RNase_J_bact"/>
    <property type="match status" value="1"/>
</dbReference>
<evidence type="ECO:0000256" key="6">
    <source>
        <dbReference type="ARBA" id="ARBA00022833"/>
    </source>
</evidence>
<proteinExistence type="inferred from homology"/>
<sequence length="557" mass="60776">MADQMLRVLPLGGLGEIGKNMTVIEYDGKLLIVDCGVRFPTAEMVGIDLVLPDFSYLEGRVDDIEGIVITHGHEDHLGALPWMLREMRSEGELPPLFGAPLTMAMARSKLDEHKIKEIEIEDVRPGDEIELGPFTVELIQMTHSIPDAMAVAITTEQGTMLITGDYKFDQTPVDGRPADFGRLAQLGADGLLLLCGDSTNADRPGYSESEAGVGPHLEQAFSGCEGRIIVTCFASNIHRVQQVVDAAEALGRKVALVGRSMLKNTNIGRSLGHIDFPEGMLVKSRALDNLPDDEIVIICTGSQGEPLSALRRMAFSEHREVQLRRGDTVVFSATPVPGNERAVSETIDRLYHIGCTVMTPRDAPIHASGHGYAEEIKLMLNLTKPKYVMPFHGDFQRLELHGRLAEAVGIEPERIFKGENGLPLEITSKGARFGEAVPSGMVFVDGVELGEVNEAPLRDRRMLSADGIFVIVATISGEDGASVADPEIIFRGVPFPDEANELLDEVRAGVEVTIARAAKESVTEIDVIQEMLHDDLAALVYDRLRRRPMVLPVVVEV</sequence>
<dbReference type="Gene3D" id="3.40.50.10710">
    <property type="entry name" value="Metallo-hydrolase/oxidoreductase"/>
    <property type="match status" value="1"/>
</dbReference>
<dbReference type="GO" id="GO:0008270">
    <property type="term" value="F:zinc ion binding"/>
    <property type="evidence" value="ECO:0007669"/>
    <property type="project" value="InterPro"/>
</dbReference>
<dbReference type="Pfam" id="PF00753">
    <property type="entry name" value="Lactamase_B"/>
    <property type="match status" value="1"/>
</dbReference>
<feature type="domain" description="Metallo-beta-lactamase" evidence="9">
    <location>
        <begin position="18"/>
        <end position="217"/>
    </location>
</feature>
<dbReference type="Pfam" id="PF07521">
    <property type="entry name" value="RMMBL"/>
    <property type="match status" value="1"/>
</dbReference>
<dbReference type="NCBIfam" id="TIGR00649">
    <property type="entry name" value="MG423"/>
    <property type="match status" value="1"/>
</dbReference>
<dbReference type="Gene3D" id="3.10.20.580">
    <property type="match status" value="1"/>
</dbReference>
<evidence type="ECO:0000259" key="9">
    <source>
        <dbReference type="SMART" id="SM00849"/>
    </source>
</evidence>
<keyword evidence="6" id="KW-0862">Zinc</keyword>
<keyword evidence="4" id="KW-0255">Endonuclease</keyword>
<keyword evidence="5" id="KW-0378">Hydrolase</keyword>
<dbReference type="SUPFAM" id="SSF56281">
    <property type="entry name" value="Metallo-hydrolase/oxidoreductase"/>
    <property type="match status" value="1"/>
</dbReference>
<evidence type="ECO:0000256" key="5">
    <source>
        <dbReference type="ARBA" id="ARBA00022801"/>
    </source>
</evidence>
<gene>
    <name evidence="10" type="ORF">UFOPK3522_00521</name>
</gene>
<dbReference type="Pfam" id="PF22505">
    <property type="entry name" value="RNase_J_b_CASP"/>
    <property type="match status" value="1"/>
</dbReference>
<dbReference type="PANTHER" id="PTHR43694:SF1">
    <property type="entry name" value="RIBONUCLEASE J"/>
    <property type="match status" value="1"/>
</dbReference>
<dbReference type="InterPro" id="IPR004613">
    <property type="entry name" value="RNase_J"/>
</dbReference>
<dbReference type="Pfam" id="PF17770">
    <property type="entry name" value="RNase_J_C"/>
    <property type="match status" value="1"/>
</dbReference>
<protein>
    <submittedName>
        <fullName evidence="10">Unannotated protein</fullName>
    </submittedName>
</protein>
<evidence type="ECO:0000256" key="7">
    <source>
        <dbReference type="ARBA" id="ARBA00022839"/>
    </source>
</evidence>
<dbReference type="InterPro" id="IPR041636">
    <property type="entry name" value="RNase_J_C"/>
</dbReference>
<dbReference type="GO" id="GO:0004534">
    <property type="term" value="F:5'-3' RNA exonuclease activity"/>
    <property type="evidence" value="ECO:0007669"/>
    <property type="project" value="InterPro"/>
</dbReference>
<dbReference type="InterPro" id="IPR001279">
    <property type="entry name" value="Metallo-B-lactamas"/>
</dbReference>
<evidence type="ECO:0000256" key="1">
    <source>
        <dbReference type="ARBA" id="ARBA00022490"/>
    </source>
</evidence>
<organism evidence="10">
    <name type="scientific">freshwater metagenome</name>
    <dbReference type="NCBI Taxonomy" id="449393"/>
    <lineage>
        <taxon>unclassified sequences</taxon>
        <taxon>metagenomes</taxon>
        <taxon>ecological metagenomes</taxon>
    </lineage>
</organism>
<dbReference type="GO" id="GO:0004521">
    <property type="term" value="F:RNA endonuclease activity"/>
    <property type="evidence" value="ECO:0007669"/>
    <property type="project" value="InterPro"/>
</dbReference>
<evidence type="ECO:0000256" key="2">
    <source>
        <dbReference type="ARBA" id="ARBA00022722"/>
    </source>
</evidence>
<dbReference type="InterPro" id="IPR030854">
    <property type="entry name" value="RNase_J_bac"/>
</dbReference>
<dbReference type="InterPro" id="IPR036866">
    <property type="entry name" value="RibonucZ/Hydroxyglut_hydro"/>
</dbReference>
<evidence type="ECO:0000256" key="3">
    <source>
        <dbReference type="ARBA" id="ARBA00022723"/>
    </source>
</evidence>
<dbReference type="GO" id="GO:0003723">
    <property type="term" value="F:RNA binding"/>
    <property type="evidence" value="ECO:0007669"/>
    <property type="project" value="UniProtKB-KW"/>
</dbReference>
<reference evidence="10" key="1">
    <citation type="submission" date="2020-05" db="EMBL/GenBank/DDBJ databases">
        <authorList>
            <person name="Chiriac C."/>
            <person name="Salcher M."/>
            <person name="Ghai R."/>
            <person name="Kavagutti S V."/>
        </authorList>
    </citation>
    <scope>NUCLEOTIDE SEQUENCE</scope>
</reference>
<dbReference type="Gene3D" id="3.60.15.10">
    <property type="entry name" value="Ribonuclease Z/Hydroxyacylglutathione hydrolase-like"/>
    <property type="match status" value="1"/>
</dbReference>
<keyword evidence="2" id="KW-0540">Nuclease</keyword>
<dbReference type="PROSITE" id="PS01292">
    <property type="entry name" value="UPF0036"/>
    <property type="match status" value="1"/>
</dbReference>
<dbReference type="AlphaFoldDB" id="A0A6J5ZHC9"/>
<dbReference type="CDD" id="cd07714">
    <property type="entry name" value="RNaseJ_MBL-fold"/>
    <property type="match status" value="1"/>
</dbReference>
<name>A0A6J5ZHC9_9ZZZZ</name>
<dbReference type="PANTHER" id="PTHR43694">
    <property type="entry name" value="RIBONUCLEASE J"/>
    <property type="match status" value="1"/>
</dbReference>
<dbReference type="GO" id="GO:0006396">
    <property type="term" value="P:RNA processing"/>
    <property type="evidence" value="ECO:0007669"/>
    <property type="project" value="InterPro"/>
</dbReference>
<dbReference type="PIRSF" id="PIRSF004803">
    <property type="entry name" value="RnjA"/>
    <property type="match status" value="1"/>
</dbReference>
<evidence type="ECO:0000256" key="8">
    <source>
        <dbReference type="ARBA" id="ARBA00022884"/>
    </source>
</evidence>
<dbReference type="SMART" id="SM00849">
    <property type="entry name" value="Lactamase_B"/>
    <property type="match status" value="1"/>
</dbReference>
<dbReference type="EMBL" id="CAESAO010000029">
    <property type="protein sequence ID" value="CAB4340209.1"/>
    <property type="molecule type" value="Genomic_DNA"/>
</dbReference>
<keyword evidence="3" id="KW-0479">Metal-binding</keyword>